<name>A0AA47KM86_9GAMM</name>
<evidence type="ECO:0000256" key="5">
    <source>
        <dbReference type="ARBA" id="ARBA00023015"/>
    </source>
</evidence>
<evidence type="ECO:0000256" key="7">
    <source>
        <dbReference type="ARBA" id="ARBA00023159"/>
    </source>
</evidence>
<dbReference type="InterPro" id="IPR024187">
    <property type="entry name" value="Sig_transdc_resp-reg_cit/mal"/>
</dbReference>
<proteinExistence type="predicted"/>
<organism evidence="12 13">
    <name type="scientific">Salinivibrio kushneri</name>
    <dbReference type="NCBI Taxonomy" id="1908198"/>
    <lineage>
        <taxon>Bacteria</taxon>
        <taxon>Pseudomonadati</taxon>
        <taxon>Pseudomonadota</taxon>
        <taxon>Gammaproteobacteria</taxon>
        <taxon>Vibrionales</taxon>
        <taxon>Vibrionaceae</taxon>
        <taxon>Salinivibrio</taxon>
    </lineage>
</organism>
<keyword evidence="5 9" id="KW-0805">Transcription regulation</keyword>
<keyword evidence="4 9" id="KW-0902">Two-component regulatory system</keyword>
<dbReference type="GO" id="GO:0003700">
    <property type="term" value="F:DNA-binding transcription factor activity"/>
    <property type="evidence" value="ECO:0007669"/>
    <property type="project" value="InterPro"/>
</dbReference>
<dbReference type="InterPro" id="IPR011006">
    <property type="entry name" value="CheY-like_superfamily"/>
</dbReference>
<dbReference type="AlphaFoldDB" id="A0AA47KM86"/>
<dbReference type="SMART" id="SM00448">
    <property type="entry name" value="REC"/>
    <property type="match status" value="1"/>
</dbReference>
<keyword evidence="8 9" id="KW-0804">Transcription</keyword>
<evidence type="ECO:0000256" key="1">
    <source>
        <dbReference type="ARBA" id="ARBA00004496"/>
    </source>
</evidence>
<evidence type="ECO:0000256" key="6">
    <source>
        <dbReference type="ARBA" id="ARBA00023125"/>
    </source>
</evidence>
<reference evidence="12" key="1">
    <citation type="submission" date="2022-09" db="EMBL/GenBank/DDBJ databases">
        <authorList>
            <person name="Li Z.-J."/>
        </authorList>
    </citation>
    <scope>NUCLEOTIDE SEQUENCE</scope>
    <source>
        <strain evidence="12">TGB11</strain>
    </source>
</reference>
<feature type="modified residue" description="4-aspartylphosphate" evidence="10">
    <location>
        <position position="57"/>
    </location>
</feature>
<evidence type="ECO:0000313" key="12">
    <source>
        <dbReference type="EMBL" id="WBA09418.1"/>
    </source>
</evidence>
<gene>
    <name evidence="12" type="ORF">N8M53_04240</name>
</gene>
<keyword evidence="2 9" id="KW-0963">Cytoplasm</keyword>
<dbReference type="GO" id="GO:0003677">
    <property type="term" value="F:DNA binding"/>
    <property type="evidence" value="ECO:0007669"/>
    <property type="project" value="UniProtKB-KW"/>
</dbReference>
<keyword evidence="7 9" id="KW-0010">Activator</keyword>
<dbReference type="Gene3D" id="3.40.50.2300">
    <property type="match status" value="1"/>
</dbReference>
<evidence type="ECO:0000256" key="8">
    <source>
        <dbReference type="ARBA" id="ARBA00023163"/>
    </source>
</evidence>
<evidence type="ECO:0000256" key="2">
    <source>
        <dbReference type="ARBA" id="ARBA00022490"/>
    </source>
</evidence>
<protein>
    <recommendedName>
        <fullName evidence="9">Transcriptional regulatory protein</fullName>
    </recommendedName>
</protein>
<dbReference type="InterPro" id="IPR048714">
    <property type="entry name" value="DpiA-like_HTH"/>
</dbReference>
<dbReference type="InterPro" id="IPR001789">
    <property type="entry name" value="Sig_transdc_resp-reg_receiver"/>
</dbReference>
<evidence type="ECO:0000256" key="3">
    <source>
        <dbReference type="ARBA" id="ARBA00022553"/>
    </source>
</evidence>
<dbReference type="PANTHER" id="PTHR45526:SF1">
    <property type="entry name" value="TRANSCRIPTIONAL REGULATORY PROTEIN DCUR-RELATED"/>
    <property type="match status" value="1"/>
</dbReference>
<dbReference type="Pfam" id="PF20714">
    <property type="entry name" value="HTH_64"/>
    <property type="match status" value="1"/>
</dbReference>
<feature type="domain" description="Response regulatory" evidence="11">
    <location>
        <begin position="6"/>
        <end position="122"/>
    </location>
</feature>
<dbReference type="Proteomes" id="UP001164748">
    <property type="component" value="Chromosome"/>
</dbReference>
<evidence type="ECO:0000313" key="13">
    <source>
        <dbReference type="Proteomes" id="UP001164748"/>
    </source>
</evidence>
<accession>A0AA47KM86</accession>
<dbReference type="Pfam" id="PF00072">
    <property type="entry name" value="Response_reg"/>
    <property type="match status" value="1"/>
</dbReference>
<evidence type="ECO:0000256" key="4">
    <source>
        <dbReference type="ARBA" id="ARBA00023012"/>
    </source>
</evidence>
<dbReference type="RefSeq" id="WP_269579600.1">
    <property type="nucleotide sequence ID" value="NZ_CP114588.1"/>
</dbReference>
<dbReference type="GO" id="GO:0005737">
    <property type="term" value="C:cytoplasm"/>
    <property type="evidence" value="ECO:0007669"/>
    <property type="project" value="UniProtKB-SubCell"/>
</dbReference>
<dbReference type="PANTHER" id="PTHR45526">
    <property type="entry name" value="TRANSCRIPTIONAL REGULATORY PROTEIN DPIA"/>
    <property type="match status" value="1"/>
</dbReference>
<keyword evidence="6 9" id="KW-0238">DNA-binding</keyword>
<dbReference type="EMBL" id="CP114588">
    <property type="protein sequence ID" value="WBA09418.1"/>
    <property type="molecule type" value="Genomic_DNA"/>
</dbReference>
<sequence length="229" mass="25507">MTALISIVIAEDDPKIAEIQRRFIDKIEGFDVVGIAHDLDDARDLLDVFHPQLLLLDNQFPKGTGLELLRELRAKSAHTDVILVTAAKEVETLRTAMHNGIFDYILKPVVFERLKTSLNQYSTHVQKLANMDSLIQSQVDGLLASGVKGKSEPHSPRLPKGIDAITLNKIREVLSAPTISLNAEQVGQQIGASRTTARRYLEYMVGRDELCAEVAYGSVGRPERRYHKP</sequence>
<dbReference type="PROSITE" id="PS50110">
    <property type="entry name" value="RESPONSE_REGULATORY"/>
    <property type="match status" value="1"/>
</dbReference>
<dbReference type="SUPFAM" id="SSF52172">
    <property type="entry name" value="CheY-like"/>
    <property type="match status" value="1"/>
</dbReference>
<comment type="subcellular location">
    <subcellularLocation>
        <location evidence="1 9">Cytoplasm</location>
    </subcellularLocation>
</comment>
<evidence type="ECO:0000256" key="9">
    <source>
        <dbReference type="PIRNR" id="PIRNR006171"/>
    </source>
</evidence>
<dbReference type="GO" id="GO:0000156">
    <property type="term" value="F:phosphorelay response regulator activity"/>
    <property type="evidence" value="ECO:0007669"/>
    <property type="project" value="TreeGrafter"/>
</dbReference>
<keyword evidence="3 10" id="KW-0597">Phosphoprotein</keyword>
<evidence type="ECO:0000259" key="11">
    <source>
        <dbReference type="PROSITE" id="PS50110"/>
    </source>
</evidence>
<dbReference type="PIRSF" id="PIRSF006171">
    <property type="entry name" value="RR_citrat_malat"/>
    <property type="match status" value="1"/>
</dbReference>
<evidence type="ECO:0000256" key="10">
    <source>
        <dbReference type="PROSITE-ProRule" id="PRU00169"/>
    </source>
</evidence>
<dbReference type="InterPro" id="IPR051271">
    <property type="entry name" value="2C-system_Tx_regulators"/>
</dbReference>